<dbReference type="EMBL" id="WVRA01000002">
    <property type="protein sequence ID" value="NOE17974.1"/>
    <property type="molecule type" value="Genomic_DNA"/>
</dbReference>
<reference evidence="1" key="1">
    <citation type="submission" date="2019-12" db="EMBL/GenBank/DDBJ databases">
        <title>Ruegeria JWLKs population differentiation of coral mucus and skeleton niches.</title>
        <authorList>
            <person name="Luo D."/>
        </authorList>
    </citation>
    <scope>NUCLEOTIDE SEQUENCE</scope>
    <source>
        <strain evidence="1">HKCCD6181</strain>
    </source>
</reference>
<protein>
    <submittedName>
        <fullName evidence="1">SseB family protein</fullName>
    </submittedName>
</protein>
<evidence type="ECO:0000313" key="1">
    <source>
        <dbReference type="EMBL" id="NOE17974.1"/>
    </source>
</evidence>
<gene>
    <name evidence="1" type="ORF">GS634_07530</name>
</gene>
<dbReference type="RefSeq" id="WP_171329313.1">
    <property type="nucleotide sequence ID" value="NZ_WVRA01000002.1"/>
</dbReference>
<name>A0AA90YZN2_9RHOB</name>
<accession>A0AA90YZN2</accession>
<dbReference type="AlphaFoldDB" id="A0AA90YZN2"/>
<evidence type="ECO:0000313" key="2">
    <source>
        <dbReference type="Proteomes" id="UP000597886"/>
    </source>
</evidence>
<organism evidence="1 2">
    <name type="scientific">Ruegeria atlantica</name>
    <dbReference type="NCBI Taxonomy" id="81569"/>
    <lineage>
        <taxon>Bacteria</taxon>
        <taxon>Pseudomonadati</taxon>
        <taxon>Pseudomonadota</taxon>
        <taxon>Alphaproteobacteria</taxon>
        <taxon>Rhodobacterales</taxon>
        <taxon>Roseobacteraceae</taxon>
        <taxon>Ruegeria</taxon>
    </lineage>
</organism>
<dbReference type="Proteomes" id="UP000597886">
    <property type="component" value="Unassembled WGS sequence"/>
</dbReference>
<proteinExistence type="predicted"/>
<comment type="caution">
    <text evidence="1">The sequence shown here is derived from an EMBL/GenBank/DDBJ whole genome shotgun (WGS) entry which is preliminary data.</text>
</comment>
<sequence length="262" mass="27503">MTESTALDTAHAAMQADPTSDAARLRFFERLADSELFLMLTEEARDENISPELFDVADGRFVLAFDREDRLAQFAERPVPYVALSGRVLSGMLSGQGIGLGLNLETAPSSMLVPAEALEWLAETLQHSPQEVEEELAEFLPPAGLPQNLLTALDAKLATAGGLASAAYLVATKSKSGAQGHLLGFVDAIEGAEPALAKAASEALTFSGIEAGAMDVGFFTASEAAAALLAKVGLRFDLPQPQIAEAVREAPGSNPDNPPILN</sequence>